<feature type="region of interest" description="Disordered" evidence="1">
    <location>
        <begin position="217"/>
        <end position="238"/>
    </location>
</feature>
<feature type="transmembrane region" description="Helical" evidence="2">
    <location>
        <begin position="51"/>
        <end position="74"/>
    </location>
</feature>
<feature type="transmembrane region" description="Helical" evidence="2">
    <location>
        <begin position="86"/>
        <end position="105"/>
    </location>
</feature>
<dbReference type="NCBIfam" id="NF038065">
    <property type="entry name" value="Pr6Pr"/>
    <property type="match status" value="1"/>
</dbReference>
<feature type="transmembrane region" description="Helical" evidence="2">
    <location>
        <begin position="12"/>
        <end position="31"/>
    </location>
</feature>
<sequence length="238" mass="25483">MLSARAARIWHFVLFAVVAAAFVIQLVLVLRGDTDINAAAGGEPTGTGTRVVNMFSYFTIQSNLLVLAAAATLAAVPARDGRWWRVLRLDGLLGITITGIVYATVLAGNRSLEGIEVWLNAAFHFFCPCWTLLGWLLFGPRPRITWWVVGAAFAWPAAWVAYTLVRGAVTGWYPYPFLDVGDLGYPVALRNVGFVLVLALAIAAILRYLDGRLPRAGAPPAPASRPAAADPGVRPGGA</sequence>
<proteinExistence type="predicted"/>
<accession>A0ABV6LYU3</accession>
<feature type="transmembrane region" description="Helical" evidence="2">
    <location>
        <begin position="145"/>
        <end position="165"/>
    </location>
</feature>
<reference evidence="3 4" key="1">
    <citation type="submission" date="2024-09" db="EMBL/GenBank/DDBJ databases">
        <authorList>
            <person name="Sun Q."/>
            <person name="Mori K."/>
        </authorList>
    </citation>
    <scope>NUCLEOTIDE SEQUENCE [LARGE SCALE GENOMIC DNA]</scope>
    <source>
        <strain evidence="3 4">TBRC 3947</strain>
    </source>
</reference>
<keyword evidence="4" id="KW-1185">Reference proteome</keyword>
<dbReference type="Proteomes" id="UP001589867">
    <property type="component" value="Unassembled WGS sequence"/>
</dbReference>
<dbReference type="EMBL" id="JBHLUH010000009">
    <property type="protein sequence ID" value="MFC0527462.1"/>
    <property type="molecule type" value="Genomic_DNA"/>
</dbReference>
<dbReference type="InterPro" id="IPR049713">
    <property type="entry name" value="Pr6Pr-like"/>
</dbReference>
<keyword evidence="2" id="KW-0812">Transmembrane</keyword>
<evidence type="ECO:0000313" key="3">
    <source>
        <dbReference type="EMBL" id="MFC0527462.1"/>
    </source>
</evidence>
<name>A0ABV6LYU3_9ACTN</name>
<keyword evidence="2" id="KW-0472">Membrane</keyword>
<evidence type="ECO:0000256" key="1">
    <source>
        <dbReference type="SAM" id="MobiDB-lite"/>
    </source>
</evidence>
<dbReference type="RefSeq" id="WP_377247415.1">
    <property type="nucleotide sequence ID" value="NZ_JBHLUH010000009.1"/>
</dbReference>
<protein>
    <submittedName>
        <fullName evidence="3">Pr6Pr family membrane protein</fullName>
    </submittedName>
</protein>
<gene>
    <name evidence="3" type="ORF">ACFFIA_07305</name>
</gene>
<feature type="transmembrane region" description="Helical" evidence="2">
    <location>
        <begin position="185"/>
        <end position="206"/>
    </location>
</feature>
<organism evidence="3 4">
    <name type="scientific">Phytohabitans kaempferiae</name>
    <dbReference type="NCBI Taxonomy" id="1620943"/>
    <lineage>
        <taxon>Bacteria</taxon>
        <taxon>Bacillati</taxon>
        <taxon>Actinomycetota</taxon>
        <taxon>Actinomycetes</taxon>
        <taxon>Micromonosporales</taxon>
        <taxon>Micromonosporaceae</taxon>
    </lineage>
</organism>
<evidence type="ECO:0000256" key="2">
    <source>
        <dbReference type="SAM" id="Phobius"/>
    </source>
</evidence>
<keyword evidence="2" id="KW-1133">Transmembrane helix</keyword>
<evidence type="ECO:0000313" key="4">
    <source>
        <dbReference type="Proteomes" id="UP001589867"/>
    </source>
</evidence>
<comment type="caution">
    <text evidence="3">The sequence shown here is derived from an EMBL/GenBank/DDBJ whole genome shotgun (WGS) entry which is preliminary data.</text>
</comment>
<feature type="transmembrane region" description="Helical" evidence="2">
    <location>
        <begin position="117"/>
        <end position="138"/>
    </location>
</feature>